<evidence type="ECO:0000256" key="1">
    <source>
        <dbReference type="ARBA" id="ARBA00004496"/>
    </source>
</evidence>
<keyword evidence="4" id="KW-0902">Two-component regulatory system</keyword>
<keyword evidence="5" id="KW-0805">Transcription regulation</keyword>
<evidence type="ECO:0000256" key="3">
    <source>
        <dbReference type="ARBA" id="ARBA00022553"/>
    </source>
</evidence>
<evidence type="ECO:0000259" key="10">
    <source>
        <dbReference type="PROSITE" id="PS50110"/>
    </source>
</evidence>
<keyword evidence="3 8" id="KW-0597">Phosphoprotein</keyword>
<dbReference type="InterPro" id="IPR018062">
    <property type="entry name" value="HTH_AraC-typ_CS"/>
</dbReference>
<accession>A0A926ESI6</accession>
<dbReference type="Pfam" id="PF12833">
    <property type="entry name" value="HTH_18"/>
    <property type="match status" value="1"/>
</dbReference>
<evidence type="ECO:0000256" key="5">
    <source>
        <dbReference type="ARBA" id="ARBA00023015"/>
    </source>
</evidence>
<dbReference type="PANTHER" id="PTHR42713:SF3">
    <property type="entry name" value="TRANSCRIPTIONAL REGULATORY PROTEIN HPTR"/>
    <property type="match status" value="1"/>
</dbReference>
<dbReference type="Pfam" id="PF00072">
    <property type="entry name" value="Response_reg"/>
    <property type="match status" value="1"/>
</dbReference>
<keyword evidence="6" id="KW-0238">DNA-binding</keyword>
<comment type="caution">
    <text evidence="11">The sequence shown here is derived from an EMBL/GenBank/DDBJ whole genome shotgun (WGS) entry which is preliminary data.</text>
</comment>
<dbReference type="RefSeq" id="WP_262428883.1">
    <property type="nucleotide sequence ID" value="NZ_JACRTG010000011.1"/>
</dbReference>
<name>A0A926ESI6_9FIRM</name>
<dbReference type="EMBL" id="JACRTG010000011">
    <property type="protein sequence ID" value="MBC8587423.1"/>
    <property type="molecule type" value="Genomic_DNA"/>
</dbReference>
<keyword evidence="12" id="KW-1185">Reference proteome</keyword>
<evidence type="ECO:0000256" key="2">
    <source>
        <dbReference type="ARBA" id="ARBA00022490"/>
    </source>
</evidence>
<evidence type="ECO:0000313" key="11">
    <source>
        <dbReference type="EMBL" id="MBC8587423.1"/>
    </source>
</evidence>
<dbReference type="GO" id="GO:0000160">
    <property type="term" value="P:phosphorelay signal transduction system"/>
    <property type="evidence" value="ECO:0007669"/>
    <property type="project" value="UniProtKB-KW"/>
</dbReference>
<feature type="modified residue" description="4-aspartylphosphate" evidence="8">
    <location>
        <position position="55"/>
    </location>
</feature>
<reference evidence="11" key="1">
    <citation type="submission" date="2020-08" db="EMBL/GenBank/DDBJ databases">
        <title>Genome public.</title>
        <authorList>
            <person name="Liu C."/>
            <person name="Sun Q."/>
        </authorList>
    </citation>
    <scope>NUCLEOTIDE SEQUENCE</scope>
    <source>
        <strain evidence="11">BX21</strain>
    </source>
</reference>
<dbReference type="InterPro" id="IPR009057">
    <property type="entry name" value="Homeodomain-like_sf"/>
</dbReference>
<dbReference type="InterPro" id="IPR051552">
    <property type="entry name" value="HptR"/>
</dbReference>
<protein>
    <submittedName>
        <fullName evidence="11">Response regulator</fullName>
    </submittedName>
</protein>
<dbReference type="PROSITE" id="PS00041">
    <property type="entry name" value="HTH_ARAC_FAMILY_1"/>
    <property type="match status" value="1"/>
</dbReference>
<dbReference type="PROSITE" id="PS01124">
    <property type="entry name" value="HTH_ARAC_FAMILY_2"/>
    <property type="match status" value="1"/>
</dbReference>
<dbReference type="GO" id="GO:0005737">
    <property type="term" value="C:cytoplasm"/>
    <property type="evidence" value="ECO:0007669"/>
    <property type="project" value="UniProtKB-SubCell"/>
</dbReference>
<evidence type="ECO:0000256" key="6">
    <source>
        <dbReference type="ARBA" id="ARBA00023125"/>
    </source>
</evidence>
<evidence type="ECO:0000313" key="12">
    <source>
        <dbReference type="Proteomes" id="UP000601171"/>
    </source>
</evidence>
<dbReference type="GO" id="GO:0043565">
    <property type="term" value="F:sequence-specific DNA binding"/>
    <property type="evidence" value="ECO:0007669"/>
    <property type="project" value="InterPro"/>
</dbReference>
<sequence length="535" mass="62043">MIRVIIADDENRICMLIKRLIDWEKIGMLVVGMANNGLEAIELIEKENPDIVITDIRMPGYDGLELIEKAKAINKDLEFIIISGYGQFEYAKKAIGFGVKDYLLKPINQEELLNALLRVKGDIIREKGYINLENEYKLSHTNDRPIIRRSFLDNLITADGNNFISYTLEEINEKYYFSFKPYRFRIMILILDQINEDDKLDIRNIMVSALDTISSKLQDKVCDIEGIIKKNQAYILINYKEEENKIIEDRLLNILNDFNRTYKTNKFKLTLGYGEEVLKIGDIKASCESSKLSIDDRVIKGIGGLILYDEINDNKRVQSEKFVEFSKKFVKTVERLDLEGIKKSLIELKEEIRLSPISGRDLKVLILDIANIFDLTLKSNITKIESETKEYEKLENSVADCYSMDKLFTELMDYINSFFTLLDNDSTNRNLAQISQAKEYIEANYMNNITLEDVGNHIGFNPSYFSSIFKKETGSSFVEYLSKIRIEKAKVLLKESDLRVQDICLMVGYSDVKYFSKLFVKYTGLKPKDYRKIFI</sequence>
<feature type="domain" description="Response regulatory" evidence="10">
    <location>
        <begin position="3"/>
        <end position="120"/>
    </location>
</feature>
<dbReference type="AlphaFoldDB" id="A0A926ESI6"/>
<keyword evidence="2" id="KW-0963">Cytoplasm</keyword>
<dbReference type="CDD" id="cd17536">
    <property type="entry name" value="REC_YesN-like"/>
    <property type="match status" value="1"/>
</dbReference>
<dbReference type="InterPro" id="IPR011006">
    <property type="entry name" value="CheY-like_superfamily"/>
</dbReference>
<dbReference type="GO" id="GO:0003700">
    <property type="term" value="F:DNA-binding transcription factor activity"/>
    <property type="evidence" value="ECO:0007669"/>
    <property type="project" value="InterPro"/>
</dbReference>
<dbReference type="SUPFAM" id="SSF52172">
    <property type="entry name" value="CheY-like"/>
    <property type="match status" value="1"/>
</dbReference>
<dbReference type="Gene3D" id="3.40.50.2300">
    <property type="match status" value="1"/>
</dbReference>
<dbReference type="SMART" id="SM00448">
    <property type="entry name" value="REC"/>
    <property type="match status" value="1"/>
</dbReference>
<feature type="domain" description="HTH araC/xylS-type" evidence="9">
    <location>
        <begin position="435"/>
        <end position="533"/>
    </location>
</feature>
<dbReference type="Proteomes" id="UP000601171">
    <property type="component" value="Unassembled WGS sequence"/>
</dbReference>
<evidence type="ECO:0000256" key="7">
    <source>
        <dbReference type="ARBA" id="ARBA00023163"/>
    </source>
</evidence>
<gene>
    <name evidence="11" type="ORF">H8707_04115</name>
</gene>
<dbReference type="InterPro" id="IPR001789">
    <property type="entry name" value="Sig_transdc_resp-reg_receiver"/>
</dbReference>
<proteinExistence type="predicted"/>
<keyword evidence="7" id="KW-0804">Transcription</keyword>
<dbReference type="PROSITE" id="PS50110">
    <property type="entry name" value="RESPONSE_REGULATORY"/>
    <property type="match status" value="1"/>
</dbReference>
<comment type="subcellular location">
    <subcellularLocation>
        <location evidence="1">Cytoplasm</location>
    </subcellularLocation>
</comment>
<dbReference type="PANTHER" id="PTHR42713">
    <property type="entry name" value="HISTIDINE KINASE-RELATED"/>
    <property type="match status" value="1"/>
</dbReference>
<evidence type="ECO:0000259" key="9">
    <source>
        <dbReference type="PROSITE" id="PS01124"/>
    </source>
</evidence>
<dbReference type="SMART" id="SM00342">
    <property type="entry name" value="HTH_ARAC"/>
    <property type="match status" value="1"/>
</dbReference>
<evidence type="ECO:0000256" key="8">
    <source>
        <dbReference type="PROSITE-ProRule" id="PRU00169"/>
    </source>
</evidence>
<dbReference type="SUPFAM" id="SSF46689">
    <property type="entry name" value="Homeodomain-like"/>
    <property type="match status" value="2"/>
</dbReference>
<dbReference type="InterPro" id="IPR018060">
    <property type="entry name" value="HTH_AraC"/>
</dbReference>
<organism evidence="11 12">
    <name type="scientific">Paratissierella segnis</name>
    <dbReference type="NCBI Taxonomy" id="2763679"/>
    <lineage>
        <taxon>Bacteria</taxon>
        <taxon>Bacillati</taxon>
        <taxon>Bacillota</taxon>
        <taxon>Tissierellia</taxon>
        <taxon>Tissierellales</taxon>
        <taxon>Tissierellaceae</taxon>
        <taxon>Paratissierella</taxon>
    </lineage>
</organism>
<dbReference type="Gene3D" id="1.10.10.60">
    <property type="entry name" value="Homeodomain-like"/>
    <property type="match status" value="2"/>
</dbReference>
<evidence type="ECO:0000256" key="4">
    <source>
        <dbReference type="ARBA" id="ARBA00023012"/>
    </source>
</evidence>